<dbReference type="Pfam" id="PF00172">
    <property type="entry name" value="Zn_clus"/>
    <property type="match status" value="1"/>
</dbReference>
<evidence type="ECO:0000313" key="6">
    <source>
        <dbReference type="Proteomes" id="UP001628179"/>
    </source>
</evidence>
<evidence type="ECO:0000313" key="5">
    <source>
        <dbReference type="EMBL" id="GAB1319429.1"/>
    </source>
</evidence>
<evidence type="ECO:0000256" key="3">
    <source>
        <dbReference type="SAM" id="Phobius"/>
    </source>
</evidence>
<name>A0ABQ0GNX1_9PEZI</name>
<dbReference type="SMART" id="SM00066">
    <property type="entry name" value="GAL4"/>
    <property type="match status" value="1"/>
</dbReference>
<dbReference type="InterPro" id="IPR001138">
    <property type="entry name" value="Zn2Cys6_DnaBD"/>
</dbReference>
<keyword evidence="3" id="KW-1133">Transmembrane helix</keyword>
<sequence>MDELSGHERSTAERKTRRPHRKSRYGCTKCKERRIKCDELTPRCSRCYKMNLACQYPKRPPAYCTEPMDLPLLRHGVLREDCEVESPESTGHSSAAGGSPVPSPSTSSSVPPSETLAGLARNSPRVDSPLRSQAAQTLGPAEFELLRHYLEHTSKDGTVDDNDQYTLHIGIPNLACESKPLMRSVLALAAVCKCCDIIGQPSVSRQDRVRVAELLSLAHQHHMESLREIQTSLHEPKHYDHVLANAAMMGMYGSGSHRARIWLMKTAGPDDQTLCDCTPRYSQWISLFRAAYLAYAGLLSSTPRTDAMGQPGPARSPSDPLQYEYKVTPRVEQPRGPPNHVLSPILAATVGPALAGLEKKAGEVMAIVEGHHGPNSNPGLQACLAALALFRGIVADTFPADDSRPSTPGHGPLTFEVDIDPVGRLAQVSPWLRKYTASITSMIPSPLPRRFIMAFIHKAPAGYLSLVEEMIDLIQTDATTPSGGGGDEMTLDSPASMTATLEPSIAHQLAIDIFAHWLVLVIMLDNVWWIGGIGAWELGRIVACRRDGRWRNCLWNREEDWWPESMFEVSRQLDKYRAER</sequence>
<feature type="region of interest" description="Disordered" evidence="2">
    <location>
        <begin position="83"/>
        <end position="134"/>
    </location>
</feature>
<dbReference type="PANTHER" id="PTHR47657">
    <property type="entry name" value="STEROL REGULATORY ELEMENT-BINDING PROTEIN ECM22"/>
    <property type="match status" value="1"/>
</dbReference>
<keyword evidence="3" id="KW-0472">Membrane</keyword>
<proteinExistence type="predicted"/>
<keyword evidence="1" id="KW-0539">Nucleus</keyword>
<evidence type="ECO:0000259" key="4">
    <source>
        <dbReference type="PROSITE" id="PS50048"/>
    </source>
</evidence>
<dbReference type="PROSITE" id="PS50048">
    <property type="entry name" value="ZN2_CY6_FUNGAL_2"/>
    <property type="match status" value="1"/>
</dbReference>
<dbReference type="Proteomes" id="UP001628179">
    <property type="component" value="Unassembled WGS sequence"/>
</dbReference>
<reference evidence="5 6" key="1">
    <citation type="submission" date="2024-09" db="EMBL/GenBank/DDBJ databases">
        <title>Itraconazole resistance in Madurella fahalii resulting from another homologue of gene encoding cytochrome P450 14-alpha sterol demethylase (CYP51).</title>
        <authorList>
            <person name="Yoshioka I."/>
            <person name="Fahal A.H."/>
            <person name="Kaneko S."/>
            <person name="Yaguchi T."/>
        </authorList>
    </citation>
    <scope>NUCLEOTIDE SEQUENCE [LARGE SCALE GENOMIC DNA]</scope>
    <source>
        <strain evidence="5 6">IFM 68171</strain>
    </source>
</reference>
<comment type="caution">
    <text evidence="5">The sequence shown here is derived from an EMBL/GenBank/DDBJ whole genome shotgun (WGS) entry which is preliminary data.</text>
</comment>
<feature type="domain" description="Zn(2)-C6 fungal-type" evidence="4">
    <location>
        <begin position="26"/>
        <end position="56"/>
    </location>
</feature>
<keyword evidence="6" id="KW-1185">Reference proteome</keyword>
<dbReference type="InterPro" id="IPR036864">
    <property type="entry name" value="Zn2-C6_fun-type_DNA-bd_sf"/>
</dbReference>
<dbReference type="GeneID" id="98180381"/>
<dbReference type="SUPFAM" id="SSF57701">
    <property type="entry name" value="Zn2/Cys6 DNA-binding domain"/>
    <property type="match status" value="1"/>
</dbReference>
<dbReference type="EMBL" id="BAAFSV010000005">
    <property type="protein sequence ID" value="GAB1319429.1"/>
    <property type="molecule type" value="Genomic_DNA"/>
</dbReference>
<feature type="region of interest" description="Disordered" evidence="2">
    <location>
        <begin position="1"/>
        <end position="23"/>
    </location>
</feature>
<dbReference type="RefSeq" id="XP_070921159.1">
    <property type="nucleotide sequence ID" value="XM_071065058.1"/>
</dbReference>
<dbReference type="Gene3D" id="4.10.240.10">
    <property type="entry name" value="Zn(2)-C6 fungal-type DNA-binding domain"/>
    <property type="match status" value="1"/>
</dbReference>
<dbReference type="PANTHER" id="PTHR47657:SF14">
    <property type="entry name" value="ZN(2)-C6 FUNGAL-TYPE DOMAIN-CONTAINING PROTEIN"/>
    <property type="match status" value="1"/>
</dbReference>
<accession>A0ABQ0GNX1</accession>
<evidence type="ECO:0000256" key="1">
    <source>
        <dbReference type="ARBA" id="ARBA00023242"/>
    </source>
</evidence>
<dbReference type="CDD" id="cd00067">
    <property type="entry name" value="GAL4"/>
    <property type="match status" value="1"/>
</dbReference>
<gene>
    <name evidence="5" type="ORF">MFIFM68171_09639</name>
</gene>
<feature type="compositionally biased region" description="Low complexity" evidence="2">
    <location>
        <begin position="93"/>
        <end position="113"/>
    </location>
</feature>
<dbReference type="PROSITE" id="PS00463">
    <property type="entry name" value="ZN2_CY6_FUNGAL_1"/>
    <property type="match status" value="1"/>
</dbReference>
<keyword evidence="3" id="KW-0812">Transmembrane</keyword>
<feature type="compositionally biased region" description="Basic and acidic residues" evidence="2">
    <location>
        <begin position="1"/>
        <end position="14"/>
    </location>
</feature>
<protein>
    <recommendedName>
        <fullName evidence="4">Zn(2)-C6 fungal-type domain-containing protein</fullName>
    </recommendedName>
</protein>
<evidence type="ECO:0000256" key="2">
    <source>
        <dbReference type="SAM" id="MobiDB-lite"/>
    </source>
</evidence>
<dbReference type="InterPro" id="IPR052400">
    <property type="entry name" value="Zn2-C6_fungal_TF"/>
</dbReference>
<feature type="transmembrane region" description="Helical" evidence="3">
    <location>
        <begin position="514"/>
        <end position="536"/>
    </location>
</feature>
<organism evidence="5 6">
    <name type="scientific">Madurella fahalii</name>
    <dbReference type="NCBI Taxonomy" id="1157608"/>
    <lineage>
        <taxon>Eukaryota</taxon>
        <taxon>Fungi</taxon>
        <taxon>Dikarya</taxon>
        <taxon>Ascomycota</taxon>
        <taxon>Pezizomycotina</taxon>
        <taxon>Sordariomycetes</taxon>
        <taxon>Sordariomycetidae</taxon>
        <taxon>Sordariales</taxon>
        <taxon>Sordariales incertae sedis</taxon>
        <taxon>Madurella</taxon>
    </lineage>
</organism>